<gene>
    <name evidence="1" type="ORF">RRG08_056452</name>
</gene>
<dbReference type="AlphaFoldDB" id="A0AAE0ZCT3"/>
<comment type="caution">
    <text evidence="1">The sequence shown here is derived from an EMBL/GenBank/DDBJ whole genome shotgun (WGS) entry which is preliminary data.</text>
</comment>
<dbReference type="EMBL" id="JAWDGP010004214">
    <property type="protein sequence ID" value="KAK3766521.1"/>
    <property type="molecule type" value="Genomic_DNA"/>
</dbReference>
<evidence type="ECO:0000313" key="2">
    <source>
        <dbReference type="Proteomes" id="UP001283361"/>
    </source>
</evidence>
<keyword evidence="2" id="KW-1185">Reference proteome</keyword>
<proteinExistence type="predicted"/>
<dbReference type="Proteomes" id="UP001283361">
    <property type="component" value="Unassembled WGS sequence"/>
</dbReference>
<sequence>MRRSILCPPAVKKSWIMLLHAKFKPGCETEIGRQPITVSSVFYLDILTASFQHEVSTGDDENPICEVKPLEISGGSLHQTTARTPKAIGQCGPSNLAGRISTFIPNRNTTIVCATITSICSMCNRNNNSSNSTFRKQHFKSQREH</sequence>
<accession>A0AAE0ZCT3</accession>
<evidence type="ECO:0000313" key="1">
    <source>
        <dbReference type="EMBL" id="KAK3766521.1"/>
    </source>
</evidence>
<protein>
    <submittedName>
        <fullName evidence="1">Uncharacterized protein</fullName>
    </submittedName>
</protein>
<reference evidence="1" key="1">
    <citation type="journal article" date="2023" name="G3 (Bethesda)">
        <title>A reference genome for the long-term kleptoplast-retaining sea slug Elysia crispata morphotype clarki.</title>
        <authorList>
            <person name="Eastman K.E."/>
            <person name="Pendleton A.L."/>
            <person name="Shaikh M.A."/>
            <person name="Suttiyut T."/>
            <person name="Ogas R."/>
            <person name="Tomko P."/>
            <person name="Gavelis G."/>
            <person name="Widhalm J.R."/>
            <person name="Wisecaver J.H."/>
        </authorList>
    </citation>
    <scope>NUCLEOTIDE SEQUENCE</scope>
    <source>
        <strain evidence="1">ECLA1</strain>
    </source>
</reference>
<name>A0AAE0ZCT3_9GAST</name>
<organism evidence="1 2">
    <name type="scientific">Elysia crispata</name>
    <name type="common">lettuce slug</name>
    <dbReference type="NCBI Taxonomy" id="231223"/>
    <lineage>
        <taxon>Eukaryota</taxon>
        <taxon>Metazoa</taxon>
        <taxon>Spiralia</taxon>
        <taxon>Lophotrochozoa</taxon>
        <taxon>Mollusca</taxon>
        <taxon>Gastropoda</taxon>
        <taxon>Heterobranchia</taxon>
        <taxon>Euthyneura</taxon>
        <taxon>Panpulmonata</taxon>
        <taxon>Sacoglossa</taxon>
        <taxon>Placobranchoidea</taxon>
        <taxon>Plakobranchidae</taxon>
        <taxon>Elysia</taxon>
    </lineage>
</organism>